<evidence type="ECO:0000313" key="2">
    <source>
        <dbReference type="EMBL" id="RBP36907.1"/>
    </source>
</evidence>
<feature type="transmembrane region" description="Helical" evidence="1">
    <location>
        <begin position="20"/>
        <end position="42"/>
    </location>
</feature>
<comment type="caution">
    <text evidence="2">The sequence shown here is derived from an EMBL/GenBank/DDBJ whole genome shotgun (WGS) entry which is preliminary data.</text>
</comment>
<evidence type="ECO:0000256" key="1">
    <source>
        <dbReference type="SAM" id="Phobius"/>
    </source>
</evidence>
<protein>
    <submittedName>
        <fullName evidence="2">Uncharacterized protein</fullName>
    </submittedName>
</protein>
<accession>A0A366H671</accession>
<evidence type="ECO:0000313" key="3">
    <source>
        <dbReference type="Proteomes" id="UP000253426"/>
    </source>
</evidence>
<keyword evidence="1" id="KW-0472">Membrane</keyword>
<proteinExistence type="predicted"/>
<sequence>MLNAEGETIRKPTPSYYIKIALLPWNIGMYLGTGLMVAAGVVRFRRASANTAPAAADTHARDGQI</sequence>
<reference evidence="2 3" key="1">
    <citation type="submission" date="2018-06" db="EMBL/GenBank/DDBJ databases">
        <title>Genomic Encyclopedia of Type Strains, Phase IV (KMG-IV): sequencing the most valuable type-strain genomes for metagenomic binning, comparative biology and taxonomic classification.</title>
        <authorList>
            <person name="Goeker M."/>
        </authorList>
    </citation>
    <scope>NUCLEOTIDE SEQUENCE [LARGE SCALE GENOMIC DNA]</scope>
    <source>
        <strain evidence="2 3">DSM 25532</strain>
    </source>
</reference>
<keyword evidence="3" id="KW-1185">Reference proteome</keyword>
<organism evidence="2 3">
    <name type="scientific">Roseimicrobium gellanilyticum</name>
    <dbReference type="NCBI Taxonomy" id="748857"/>
    <lineage>
        <taxon>Bacteria</taxon>
        <taxon>Pseudomonadati</taxon>
        <taxon>Verrucomicrobiota</taxon>
        <taxon>Verrucomicrobiia</taxon>
        <taxon>Verrucomicrobiales</taxon>
        <taxon>Verrucomicrobiaceae</taxon>
        <taxon>Roseimicrobium</taxon>
    </lineage>
</organism>
<dbReference type="EMBL" id="QNRR01000015">
    <property type="protein sequence ID" value="RBP36907.1"/>
    <property type="molecule type" value="Genomic_DNA"/>
</dbReference>
<keyword evidence="1" id="KW-0812">Transmembrane</keyword>
<gene>
    <name evidence="2" type="ORF">DES53_11548</name>
</gene>
<name>A0A366H671_9BACT</name>
<keyword evidence="1" id="KW-1133">Transmembrane helix</keyword>
<dbReference type="AlphaFoldDB" id="A0A366H671"/>
<dbReference type="Proteomes" id="UP000253426">
    <property type="component" value="Unassembled WGS sequence"/>
</dbReference>